<dbReference type="RefSeq" id="WP_205143116.1">
    <property type="nucleotide sequence ID" value="NZ_JAFBDN010000003.1"/>
</dbReference>
<dbReference type="InterPro" id="IPR014001">
    <property type="entry name" value="Helicase_ATP-bd"/>
</dbReference>
<keyword evidence="2 6" id="KW-0378">Hydrolase</keyword>
<dbReference type="Pfam" id="PF00270">
    <property type="entry name" value="DEAD"/>
    <property type="match status" value="1"/>
</dbReference>
<dbReference type="InterPro" id="IPR050079">
    <property type="entry name" value="DEAD_box_RNA_helicase"/>
</dbReference>
<feature type="region of interest" description="Disordered" evidence="7">
    <location>
        <begin position="400"/>
        <end position="450"/>
    </location>
</feature>
<dbReference type="InterPro" id="IPR044742">
    <property type="entry name" value="DEAD/DEAH_RhlB"/>
</dbReference>
<evidence type="ECO:0000313" key="10">
    <source>
        <dbReference type="EMBL" id="MCM2436670.1"/>
    </source>
</evidence>
<dbReference type="PANTHER" id="PTHR47959:SF1">
    <property type="entry name" value="ATP-DEPENDENT RNA HELICASE DBPA"/>
    <property type="match status" value="1"/>
</dbReference>
<feature type="compositionally biased region" description="Basic residues" evidence="7">
    <location>
        <begin position="421"/>
        <end position="450"/>
    </location>
</feature>
<feature type="domain" description="Helicase C-terminal" evidence="9">
    <location>
        <begin position="220"/>
        <end position="363"/>
    </location>
</feature>
<evidence type="ECO:0000256" key="3">
    <source>
        <dbReference type="ARBA" id="ARBA00022806"/>
    </source>
</evidence>
<evidence type="ECO:0000259" key="8">
    <source>
        <dbReference type="PROSITE" id="PS51192"/>
    </source>
</evidence>
<keyword evidence="4 6" id="KW-0067">ATP-binding</keyword>
<dbReference type="PROSITE" id="PS00039">
    <property type="entry name" value="DEAD_ATP_HELICASE"/>
    <property type="match status" value="1"/>
</dbReference>
<keyword evidence="1 6" id="KW-0547">Nucleotide-binding</keyword>
<evidence type="ECO:0000256" key="7">
    <source>
        <dbReference type="SAM" id="MobiDB-lite"/>
    </source>
</evidence>
<dbReference type="PANTHER" id="PTHR47959">
    <property type="entry name" value="ATP-DEPENDENT RNA HELICASE RHLE-RELATED"/>
    <property type="match status" value="1"/>
</dbReference>
<evidence type="ECO:0000256" key="2">
    <source>
        <dbReference type="ARBA" id="ARBA00022801"/>
    </source>
</evidence>
<dbReference type="InterPro" id="IPR001650">
    <property type="entry name" value="Helicase_C-like"/>
</dbReference>
<dbReference type="CDD" id="cd18787">
    <property type="entry name" value="SF2_C_DEAD"/>
    <property type="match status" value="1"/>
</dbReference>
<evidence type="ECO:0000259" key="9">
    <source>
        <dbReference type="PROSITE" id="PS51194"/>
    </source>
</evidence>
<dbReference type="SUPFAM" id="SSF52540">
    <property type="entry name" value="P-loop containing nucleoside triphosphate hydrolases"/>
    <property type="match status" value="1"/>
</dbReference>
<dbReference type="Proteomes" id="UP001057481">
    <property type="component" value="Unassembled WGS sequence"/>
</dbReference>
<evidence type="ECO:0000256" key="5">
    <source>
        <dbReference type="ARBA" id="ARBA00038437"/>
    </source>
</evidence>
<dbReference type="GO" id="GO:0004386">
    <property type="term" value="F:helicase activity"/>
    <property type="evidence" value="ECO:0007669"/>
    <property type="project" value="UniProtKB-KW"/>
</dbReference>
<dbReference type="PROSITE" id="PS51194">
    <property type="entry name" value="HELICASE_CTER"/>
    <property type="match status" value="1"/>
</dbReference>
<dbReference type="InterPro" id="IPR000629">
    <property type="entry name" value="RNA-helicase_DEAD-box_CS"/>
</dbReference>
<proteinExistence type="inferred from homology"/>
<dbReference type="EMBL" id="JAGMVS010000038">
    <property type="protein sequence ID" value="MCM2436670.1"/>
    <property type="molecule type" value="Genomic_DNA"/>
</dbReference>
<organism evidence="10 11">
    <name type="scientific">Periweissella beninensis</name>
    <dbReference type="NCBI Taxonomy" id="504936"/>
    <lineage>
        <taxon>Bacteria</taxon>
        <taxon>Bacillati</taxon>
        <taxon>Bacillota</taxon>
        <taxon>Bacilli</taxon>
        <taxon>Lactobacillales</taxon>
        <taxon>Lactobacillaceae</taxon>
        <taxon>Periweissella</taxon>
    </lineage>
</organism>
<dbReference type="Gene3D" id="3.40.50.300">
    <property type="entry name" value="P-loop containing nucleotide triphosphate hydrolases"/>
    <property type="match status" value="2"/>
</dbReference>
<dbReference type="InterPro" id="IPR011545">
    <property type="entry name" value="DEAD/DEAH_box_helicase_dom"/>
</dbReference>
<evidence type="ECO:0000256" key="4">
    <source>
        <dbReference type="ARBA" id="ARBA00022840"/>
    </source>
</evidence>
<comment type="similarity">
    <text evidence="5 6">Belongs to the DEAD box helicase family.</text>
</comment>
<evidence type="ECO:0000256" key="1">
    <source>
        <dbReference type="ARBA" id="ARBA00022741"/>
    </source>
</evidence>
<dbReference type="SMART" id="SM00487">
    <property type="entry name" value="DEXDc"/>
    <property type="match status" value="1"/>
</dbReference>
<dbReference type="Pfam" id="PF00271">
    <property type="entry name" value="Helicase_C"/>
    <property type="match status" value="1"/>
</dbReference>
<comment type="caution">
    <text evidence="10">The sequence shown here is derived from an EMBL/GenBank/DDBJ whole genome shotgun (WGS) entry which is preliminary data.</text>
</comment>
<name>A0ABT0VGB7_9LACO</name>
<dbReference type="SMART" id="SM00490">
    <property type="entry name" value="HELICc"/>
    <property type="match status" value="1"/>
</dbReference>
<feature type="domain" description="Helicase ATP-binding" evidence="8">
    <location>
        <begin position="25"/>
        <end position="194"/>
    </location>
</feature>
<gene>
    <name evidence="10" type="ORF">KAK10_01810</name>
</gene>
<evidence type="ECO:0000256" key="6">
    <source>
        <dbReference type="RuleBase" id="RU000492"/>
    </source>
</evidence>
<evidence type="ECO:0000313" key="11">
    <source>
        <dbReference type="Proteomes" id="UP001057481"/>
    </source>
</evidence>
<accession>A0ABT0VGB7</accession>
<protein>
    <submittedName>
        <fullName evidence="10">DEAD/DEAH box helicase</fullName>
    </submittedName>
</protein>
<reference evidence="10" key="1">
    <citation type="submission" date="2021-04" db="EMBL/GenBank/DDBJ databases">
        <title>Taxonomic assessment of Weissella genus.</title>
        <authorList>
            <person name="Fanelli F."/>
            <person name="Chieffi D."/>
            <person name="Dell'Aquila A."/>
            <person name="Gyu-Sung C."/>
            <person name="Franz C.M.A.P."/>
            <person name="Fusco V."/>
        </authorList>
    </citation>
    <scope>NUCLEOTIDE SEQUENCE</scope>
    <source>
        <strain evidence="10">LMG 25373</strain>
    </source>
</reference>
<dbReference type="PROSITE" id="PS51192">
    <property type="entry name" value="HELICASE_ATP_BIND_1"/>
    <property type="match status" value="1"/>
</dbReference>
<keyword evidence="3 6" id="KW-0347">Helicase</keyword>
<sequence>MLPKLREHFEKIGYQTLTPIQEAVWQPLTQGESVVGLAPTGSGKTIAFTLPLLSKIMPGEGTQLLILSPSQELAMQTTEVVREWAQLLQLTVTAITGGANVKRQIEKLKTNPEIIIGTPGRVLNLVNERKLKLHLIQSLVIDEADELLTDETLKDIKDIEFQTSNDVQLALFSATTTATLENLDELFGQSIKTIDVRAIDTTQGHVLHGNMQLANKQKVKMLQNFSHIKDFKALVFVNQTDTLNFLNSSLRHAHVPAAALGGKQRGLDRAKALRMFRKGEIQFLLTTDVAARGLDIPDLPAVINFELPSEKLVYTHRVGRTGRMGKDGLVINFGNEHDFRNLKKHLGTAYQLEKVFFANNKIVNTPVKTTATTITNKNTQRGAHTDHAAHTNLEQKAKISENNSKKQVATVDAKTAQPLTRKQKIANQKKARKRKGNVKNKGMRRSKDKV</sequence>
<keyword evidence="11" id="KW-1185">Reference proteome</keyword>
<dbReference type="InterPro" id="IPR027417">
    <property type="entry name" value="P-loop_NTPase"/>
</dbReference>
<dbReference type="CDD" id="cd00268">
    <property type="entry name" value="DEADc"/>
    <property type="match status" value="1"/>
</dbReference>